<feature type="compositionally biased region" description="Acidic residues" evidence="1">
    <location>
        <begin position="481"/>
        <end position="493"/>
    </location>
</feature>
<feature type="compositionally biased region" description="Basic and acidic residues" evidence="1">
    <location>
        <begin position="437"/>
        <end position="457"/>
    </location>
</feature>
<evidence type="ECO:0000313" key="2">
    <source>
        <dbReference type="EMBL" id="MBL3580216.1"/>
    </source>
</evidence>
<protein>
    <submittedName>
        <fullName evidence="2">Phage portal protein</fullName>
    </submittedName>
</protein>
<feature type="region of interest" description="Disordered" evidence="1">
    <location>
        <begin position="430"/>
        <end position="493"/>
    </location>
</feature>
<dbReference type="InterPro" id="IPR006429">
    <property type="entry name" value="Phage_lambda_portal"/>
</dbReference>
<reference evidence="3" key="1">
    <citation type="submission" date="2021-01" db="EMBL/GenBank/DDBJ databases">
        <title>Draft genomes of Rhodovulum sulfidophilum.</title>
        <authorList>
            <person name="Guzman M.S."/>
        </authorList>
    </citation>
    <scope>NUCLEOTIDE SEQUENCE [LARGE SCALE GENOMIC DNA]</scope>
    <source>
        <strain evidence="3">AB19</strain>
    </source>
</reference>
<dbReference type="NCBIfam" id="TIGR01539">
    <property type="entry name" value="portal_lambda"/>
    <property type="match status" value="1"/>
</dbReference>
<gene>
    <name evidence="2" type="ORF">JMJ92_18990</name>
</gene>
<dbReference type="Pfam" id="PF05136">
    <property type="entry name" value="Phage_portal_2"/>
    <property type="match status" value="1"/>
</dbReference>
<evidence type="ECO:0000256" key="1">
    <source>
        <dbReference type="SAM" id="MobiDB-lite"/>
    </source>
</evidence>
<dbReference type="Proteomes" id="UP000635853">
    <property type="component" value="Unassembled WGS sequence"/>
</dbReference>
<comment type="caution">
    <text evidence="2">The sequence shown here is derived from an EMBL/GenBank/DDBJ whole genome shotgun (WGS) entry which is preliminary data.</text>
</comment>
<dbReference type="RefSeq" id="WP_075786850.1">
    <property type="nucleotide sequence ID" value="NZ_JAESIL010000120.1"/>
</dbReference>
<evidence type="ECO:0000313" key="3">
    <source>
        <dbReference type="Proteomes" id="UP000635853"/>
    </source>
</evidence>
<feature type="compositionally biased region" description="Pro residues" evidence="1">
    <location>
        <begin position="460"/>
        <end position="469"/>
    </location>
</feature>
<accession>A0ABS1RNG1</accession>
<keyword evidence="3" id="KW-1185">Reference proteome</keyword>
<proteinExistence type="predicted"/>
<dbReference type="EMBL" id="JAESIL010000120">
    <property type="protein sequence ID" value="MBL3580216.1"/>
    <property type="molecule type" value="Genomic_DNA"/>
</dbReference>
<sequence length="493" mass="53896">MRWLDRAILSLAPQAGLARIRAKARAQVLMNYDAASKGRRTYGWKAPATAADAAGASRAQLRQLSRDMIRNRSLAARGQAVVTGNVVGTGIMPSVRMEDDADGTAAMDLLRAHLLTPAIDAYGIHALPGLQWQVMNAVFSDGEVLVRRRARNLNLDPDLVLPFQIQVMEADHLDLSITSHGRNEVIEGIEYGPTGRVEAYHLFDQHPGATHRITSGRFQSTRVLARQILHIRRTERPGQMRGVPWLAPVMMTVGELSDYQESQILKQRIASLLAFFVEASADGEVYAGTEIERLEPGAVIGLKEGQKVTPSEPPAVDGYADFMREGVRSIATGLGLTYESFGDLTGVNFSSGRMGRIEMDRFIQVWQQQIMIGQFCQGIGRWTLGAWQMVRASHGLPPVPRALEWTAPRRPMIDPGKEIEAAVKEIEAGLNSRQRKQREMGLDPDVIARERAEDAARDPAPSPAPPPANGPNAPAIPDASDTTDEEDTANGGV</sequence>
<name>A0ABS1RNG1_9RHOB</name>
<feature type="compositionally biased region" description="Low complexity" evidence="1">
    <location>
        <begin position="470"/>
        <end position="479"/>
    </location>
</feature>
<organism evidence="2 3">
    <name type="scientific">Rhodovulum visakhapatnamense</name>
    <dbReference type="NCBI Taxonomy" id="364297"/>
    <lineage>
        <taxon>Bacteria</taxon>
        <taxon>Pseudomonadati</taxon>
        <taxon>Pseudomonadota</taxon>
        <taxon>Alphaproteobacteria</taxon>
        <taxon>Rhodobacterales</taxon>
        <taxon>Paracoccaceae</taxon>
        <taxon>Rhodovulum</taxon>
    </lineage>
</organism>